<dbReference type="EMBL" id="GBRH01240865">
    <property type="protein sequence ID" value="JAD57030.1"/>
    <property type="molecule type" value="Transcribed_RNA"/>
</dbReference>
<reference evidence="1" key="1">
    <citation type="submission" date="2014-09" db="EMBL/GenBank/DDBJ databases">
        <authorList>
            <person name="Magalhaes I.L.F."/>
            <person name="Oliveira U."/>
            <person name="Santos F.R."/>
            <person name="Vidigal T.H.D.A."/>
            <person name="Brescovit A.D."/>
            <person name="Santos A.J."/>
        </authorList>
    </citation>
    <scope>NUCLEOTIDE SEQUENCE</scope>
    <source>
        <tissue evidence="1">Shoot tissue taken approximately 20 cm above the soil surface</tissue>
    </source>
</reference>
<dbReference type="AlphaFoldDB" id="A0A0A9B770"/>
<organism evidence="1">
    <name type="scientific">Arundo donax</name>
    <name type="common">Giant reed</name>
    <name type="synonym">Donax arundinaceus</name>
    <dbReference type="NCBI Taxonomy" id="35708"/>
    <lineage>
        <taxon>Eukaryota</taxon>
        <taxon>Viridiplantae</taxon>
        <taxon>Streptophyta</taxon>
        <taxon>Embryophyta</taxon>
        <taxon>Tracheophyta</taxon>
        <taxon>Spermatophyta</taxon>
        <taxon>Magnoliopsida</taxon>
        <taxon>Liliopsida</taxon>
        <taxon>Poales</taxon>
        <taxon>Poaceae</taxon>
        <taxon>PACMAD clade</taxon>
        <taxon>Arundinoideae</taxon>
        <taxon>Arundineae</taxon>
        <taxon>Arundo</taxon>
    </lineage>
</organism>
<sequence length="23" mass="2746">MVEKKKMIKMQMYTAGEVARFLL</sequence>
<evidence type="ECO:0000313" key="1">
    <source>
        <dbReference type="EMBL" id="JAD57030.1"/>
    </source>
</evidence>
<accession>A0A0A9B770</accession>
<reference evidence="1" key="2">
    <citation type="journal article" date="2015" name="Data Brief">
        <title>Shoot transcriptome of the giant reed, Arundo donax.</title>
        <authorList>
            <person name="Barrero R.A."/>
            <person name="Guerrero F.D."/>
            <person name="Moolhuijzen P."/>
            <person name="Goolsby J.A."/>
            <person name="Tidwell J."/>
            <person name="Bellgard S.E."/>
            <person name="Bellgard M.I."/>
        </authorList>
    </citation>
    <scope>NUCLEOTIDE SEQUENCE</scope>
    <source>
        <tissue evidence="1">Shoot tissue taken approximately 20 cm above the soil surface</tissue>
    </source>
</reference>
<protein>
    <submittedName>
        <fullName evidence="1">Uncharacterized protein</fullName>
    </submittedName>
</protein>
<name>A0A0A9B770_ARUDO</name>
<proteinExistence type="predicted"/>